<keyword evidence="4" id="KW-1185">Reference proteome</keyword>
<feature type="transmembrane region" description="Helical" evidence="2">
    <location>
        <begin position="153"/>
        <end position="177"/>
    </location>
</feature>
<evidence type="ECO:0000313" key="3">
    <source>
        <dbReference type="EMBL" id="KAK0522021.1"/>
    </source>
</evidence>
<reference evidence="3" key="1">
    <citation type="journal article" date="2023" name="PhytoFront">
        <title>Draft Genome Resources of Seven Strains of Tilletia horrida, Causal Agent of Kernel Smut of Rice.</title>
        <authorList>
            <person name="Khanal S."/>
            <person name="Antony Babu S."/>
            <person name="Zhou X.G."/>
        </authorList>
    </citation>
    <scope>NUCLEOTIDE SEQUENCE</scope>
    <source>
        <strain evidence="3">TX3</strain>
    </source>
</reference>
<feature type="compositionally biased region" description="Polar residues" evidence="1">
    <location>
        <begin position="23"/>
        <end position="37"/>
    </location>
</feature>
<keyword evidence="2" id="KW-0812">Transmembrane</keyword>
<proteinExistence type="predicted"/>
<name>A0AAN6G5K9_9BASI</name>
<evidence type="ECO:0000256" key="1">
    <source>
        <dbReference type="SAM" id="MobiDB-lite"/>
    </source>
</evidence>
<protein>
    <submittedName>
        <fullName evidence="3">Uncharacterized protein</fullName>
    </submittedName>
</protein>
<keyword evidence="2" id="KW-1133">Transmembrane helix</keyword>
<evidence type="ECO:0000256" key="2">
    <source>
        <dbReference type="SAM" id="Phobius"/>
    </source>
</evidence>
<dbReference type="EMBL" id="JAPDMQ010000620">
    <property type="protein sequence ID" value="KAK0522021.1"/>
    <property type="molecule type" value="Genomic_DNA"/>
</dbReference>
<keyword evidence="2" id="KW-0472">Membrane</keyword>
<feature type="transmembrane region" description="Helical" evidence="2">
    <location>
        <begin position="734"/>
        <end position="756"/>
    </location>
</feature>
<feature type="region of interest" description="Disordered" evidence="1">
    <location>
        <begin position="1"/>
        <end position="57"/>
    </location>
</feature>
<organism evidence="3 4">
    <name type="scientific">Tilletia horrida</name>
    <dbReference type="NCBI Taxonomy" id="155126"/>
    <lineage>
        <taxon>Eukaryota</taxon>
        <taxon>Fungi</taxon>
        <taxon>Dikarya</taxon>
        <taxon>Basidiomycota</taxon>
        <taxon>Ustilaginomycotina</taxon>
        <taxon>Exobasidiomycetes</taxon>
        <taxon>Tilletiales</taxon>
        <taxon>Tilletiaceae</taxon>
        <taxon>Tilletia</taxon>
    </lineage>
</organism>
<accession>A0AAN6G5K9</accession>
<dbReference type="Proteomes" id="UP001176521">
    <property type="component" value="Unassembled WGS sequence"/>
</dbReference>
<sequence>MPGAWTLVAADEPGSERPRFPTHDSSSSGWTSASIDETSSERPRLPTHDSMGSEMSEHYELSGYRTYQDEKDSLYAFDSPPLHAPVASAYPAAGGVSISGADGSAQVEPARVFSTKRGHVRHSTSSSALLGDVATTFSKERARHRAVQNLKTLCVIIGGWGALVIGCLSFKLGAMASNLRAPDSWAERAIRHPQSTIQFWTMVGNILAEVCLVLWSMSISYLAFRALVFSKEKVELLTISAWTELHRAGYTFSRRRLSWPVFTMAVWLGALFLGPGFTTLLTPSPIIYDTTYTSTELDQLSPAFADRFTDVALSNGSDYRNITESLIESGCVGSISIYNTSTSTTDDQVFVDQDPQEIQVCNPSQNDVVGMLQAALSNVQMTLGLERPYFAMPKSHLFVGRTWGITPLGPDGLTYLSDPDLRVPPAGTPTPSGYDHTYELRQQGLTANCPDQGGKETELDPVSVLAPGDGTKIPNLVTLVCPQSNGLELSARTHTAYIQIVGGTGPMPDGLEQNFTCVFTPYWHLATVSYPSQTQVLNVTASTFQSYTDVSGGRIDDPVDLSFWTRDDNLTATRAILGQSAFMYAVNVIRMLNLASTFGNSTTNAVDGRGIVSGNEWLVGLSNLLTLNPAPKAGKYDPAVMLAAGLQGMFDYQSSMARAFQTAQLRKVHDGRSLASNSTLVGNFSLDTLQVFSSQIMLGSDLPDGMTRVLKGTWHAQTLGWGAGTGANDLTSTVVLVSLVPFLLFAICSWTITLFAHFKYRQKRGYYGSFDPTDITEAIIAASAGGLMNAFDRRALSESEGLYGARKVTVRLGQVFDQSDPHSEPRLGFVRCD</sequence>
<dbReference type="AlphaFoldDB" id="A0AAN6G5K9"/>
<comment type="caution">
    <text evidence="3">The sequence shown here is derived from an EMBL/GenBank/DDBJ whole genome shotgun (WGS) entry which is preliminary data.</text>
</comment>
<gene>
    <name evidence="3" type="ORF">OC842_006593</name>
</gene>
<feature type="transmembrane region" description="Helical" evidence="2">
    <location>
        <begin position="197"/>
        <end position="224"/>
    </location>
</feature>
<feature type="transmembrane region" description="Helical" evidence="2">
    <location>
        <begin position="257"/>
        <end position="277"/>
    </location>
</feature>
<evidence type="ECO:0000313" key="4">
    <source>
        <dbReference type="Proteomes" id="UP001176521"/>
    </source>
</evidence>